<protein>
    <recommendedName>
        <fullName evidence="1">EfeO-type cupredoxin-like domain-containing protein</fullName>
    </recommendedName>
</protein>
<accession>A0A0S4L9G2</accession>
<reference evidence="3" key="1">
    <citation type="submission" date="2015-10" db="EMBL/GenBank/DDBJ databases">
        <authorList>
            <person name="Luecker S."/>
            <person name="Luecker S."/>
        </authorList>
    </citation>
    <scope>NUCLEOTIDE SEQUENCE [LARGE SCALE GENOMIC DNA]</scope>
</reference>
<keyword evidence="3" id="KW-1185">Reference proteome</keyword>
<organism evidence="2 3">
    <name type="scientific">Candidatus Nitrospira nitrificans</name>
    <dbReference type="NCBI Taxonomy" id="1742973"/>
    <lineage>
        <taxon>Bacteria</taxon>
        <taxon>Pseudomonadati</taxon>
        <taxon>Nitrospirota</taxon>
        <taxon>Nitrospiria</taxon>
        <taxon>Nitrospirales</taxon>
        <taxon>Nitrospiraceae</taxon>
        <taxon>Nitrospira</taxon>
    </lineage>
</organism>
<dbReference type="Gene3D" id="2.60.40.420">
    <property type="entry name" value="Cupredoxins - blue copper proteins"/>
    <property type="match status" value="1"/>
</dbReference>
<dbReference type="STRING" id="1742973.COMA2_130071"/>
<dbReference type="RefSeq" id="WP_090895094.1">
    <property type="nucleotide sequence ID" value="NZ_CZPZ01000005.1"/>
</dbReference>
<dbReference type="OrthoDB" id="9798779at2"/>
<dbReference type="SUPFAM" id="SSF49503">
    <property type="entry name" value="Cupredoxins"/>
    <property type="match status" value="1"/>
</dbReference>
<dbReference type="AlphaFoldDB" id="A0A0S4L9G2"/>
<dbReference type="InterPro" id="IPR028096">
    <property type="entry name" value="EfeO_Cupredoxin"/>
</dbReference>
<evidence type="ECO:0000259" key="1">
    <source>
        <dbReference type="Pfam" id="PF13473"/>
    </source>
</evidence>
<evidence type="ECO:0000313" key="2">
    <source>
        <dbReference type="EMBL" id="CUS33454.1"/>
    </source>
</evidence>
<sequence length="139" mass="15262">MLRTLVIVSWLTLVLPLGGLAAETFVPGPPIVVSISPDGVQRATIILDRYSYSPNHLVVESGKPVELTLTSRTTIIPHNFVMQELSADLSIEQDVGAGKTVIAKLLPTQPGLFPFYCDKRLWPMAGHRDKGMEGRLEVR</sequence>
<gene>
    <name evidence="2" type="ORF">COMA2_130071</name>
</gene>
<dbReference type="Proteomes" id="UP000198736">
    <property type="component" value="Unassembled WGS sequence"/>
</dbReference>
<dbReference type="EMBL" id="CZPZ01000005">
    <property type="protein sequence ID" value="CUS33454.1"/>
    <property type="molecule type" value="Genomic_DNA"/>
</dbReference>
<proteinExistence type="predicted"/>
<evidence type="ECO:0000313" key="3">
    <source>
        <dbReference type="Proteomes" id="UP000198736"/>
    </source>
</evidence>
<feature type="domain" description="EfeO-type cupredoxin-like" evidence="1">
    <location>
        <begin position="41"/>
        <end position="119"/>
    </location>
</feature>
<dbReference type="Pfam" id="PF13473">
    <property type="entry name" value="Cupredoxin_1"/>
    <property type="match status" value="1"/>
</dbReference>
<name>A0A0S4L9G2_9BACT</name>
<dbReference type="InterPro" id="IPR008972">
    <property type="entry name" value="Cupredoxin"/>
</dbReference>